<dbReference type="AlphaFoldDB" id="A0A221W071"/>
<reference evidence="2 3" key="1">
    <citation type="submission" date="2017-07" db="EMBL/GenBank/DDBJ databases">
        <title>Complete genome sequence of Actinoalloteichus hoggarensis DSM 45943, type strain of Actinoalloteichus hoggarensis.</title>
        <authorList>
            <person name="Ruckert C."/>
            <person name="Nouioui I."/>
            <person name="Willmese J."/>
            <person name="van Wezel G."/>
            <person name="Klenk H.-P."/>
            <person name="Kalinowski J."/>
            <person name="Zotchev S.B."/>
        </authorList>
    </citation>
    <scope>NUCLEOTIDE SEQUENCE [LARGE SCALE GENOMIC DNA]</scope>
    <source>
        <strain evidence="2 3">DSM 45943</strain>
    </source>
</reference>
<keyword evidence="3" id="KW-1185">Reference proteome</keyword>
<feature type="region of interest" description="Disordered" evidence="1">
    <location>
        <begin position="1"/>
        <end position="43"/>
    </location>
</feature>
<feature type="compositionally biased region" description="Basic and acidic residues" evidence="1">
    <location>
        <begin position="1"/>
        <end position="11"/>
    </location>
</feature>
<accession>A0A221W071</accession>
<dbReference type="KEGG" id="ahg:AHOG_07545"/>
<protein>
    <submittedName>
        <fullName evidence="2">Uncharacterized protein</fullName>
    </submittedName>
</protein>
<sequence length="43" mass="4454">MCHVGDAEYVRRLGGRRSSEPTPVEGASGRAGIPIGRAPGDFA</sequence>
<dbReference type="EMBL" id="CP022521">
    <property type="protein sequence ID" value="ASO19154.1"/>
    <property type="molecule type" value="Genomic_DNA"/>
</dbReference>
<proteinExistence type="predicted"/>
<dbReference type="Proteomes" id="UP000204221">
    <property type="component" value="Chromosome"/>
</dbReference>
<evidence type="ECO:0000256" key="1">
    <source>
        <dbReference type="SAM" id="MobiDB-lite"/>
    </source>
</evidence>
<gene>
    <name evidence="2" type="ORF">AHOG_07545</name>
</gene>
<name>A0A221W071_9PSEU</name>
<organism evidence="2 3">
    <name type="scientific">Actinoalloteichus hoggarensis</name>
    <dbReference type="NCBI Taxonomy" id="1470176"/>
    <lineage>
        <taxon>Bacteria</taxon>
        <taxon>Bacillati</taxon>
        <taxon>Actinomycetota</taxon>
        <taxon>Actinomycetes</taxon>
        <taxon>Pseudonocardiales</taxon>
        <taxon>Pseudonocardiaceae</taxon>
        <taxon>Actinoalloteichus</taxon>
    </lineage>
</organism>
<evidence type="ECO:0000313" key="3">
    <source>
        <dbReference type="Proteomes" id="UP000204221"/>
    </source>
</evidence>
<evidence type="ECO:0000313" key="2">
    <source>
        <dbReference type="EMBL" id="ASO19154.1"/>
    </source>
</evidence>